<comment type="caution">
    <text evidence="2">The sequence shown here is derived from an EMBL/GenBank/DDBJ whole genome shotgun (WGS) entry which is preliminary data.</text>
</comment>
<reference evidence="2" key="1">
    <citation type="submission" date="2021-05" db="EMBL/GenBank/DDBJ databases">
        <authorList>
            <person name="Tanabe Y."/>
        </authorList>
    </citation>
    <scope>NUCLEOTIDE SEQUENCE</scope>
    <source>
        <strain evidence="2">BOTRYCO-1</strain>
    </source>
</reference>
<dbReference type="RefSeq" id="WP_284359491.1">
    <property type="nucleotide sequence ID" value="NZ_BPFZ01000005.1"/>
</dbReference>
<gene>
    <name evidence="2" type="ORF">PsB1_0996</name>
</gene>
<name>A0ABQ4PUZ2_9PROT</name>
<feature type="transmembrane region" description="Helical" evidence="1">
    <location>
        <begin position="109"/>
        <end position="132"/>
    </location>
</feature>
<evidence type="ECO:0000256" key="1">
    <source>
        <dbReference type="SAM" id="Phobius"/>
    </source>
</evidence>
<evidence type="ECO:0000313" key="3">
    <source>
        <dbReference type="Proteomes" id="UP001161064"/>
    </source>
</evidence>
<keyword evidence="1" id="KW-0472">Membrane</keyword>
<organism evidence="2 3">
    <name type="scientific">Candidatus Phycosocius spiralis</name>
    <dbReference type="NCBI Taxonomy" id="2815099"/>
    <lineage>
        <taxon>Bacteria</taxon>
        <taxon>Pseudomonadati</taxon>
        <taxon>Pseudomonadota</taxon>
        <taxon>Alphaproteobacteria</taxon>
        <taxon>Caulobacterales</taxon>
        <taxon>Caulobacterales incertae sedis</taxon>
        <taxon>Candidatus Phycosocius</taxon>
    </lineage>
</organism>
<sequence>MYDASYYVSTITLVLGVGLGIKGMFDPMWAAQLVRLQPANDQAEGFGEFRSTFGGMFLGLHLGALTFLVFWGGMAGVAACSILAAGWLFTALGRTISYCFDTHTKHVHVLRSIAIEIGAGLAIAAWPISYSLKNAPF</sequence>
<feature type="transmembrane region" description="Helical" evidence="1">
    <location>
        <begin position="6"/>
        <end position="25"/>
    </location>
</feature>
<dbReference type="Proteomes" id="UP001161064">
    <property type="component" value="Unassembled WGS sequence"/>
</dbReference>
<keyword evidence="1" id="KW-1133">Transmembrane helix</keyword>
<feature type="transmembrane region" description="Helical" evidence="1">
    <location>
        <begin position="60"/>
        <end position="89"/>
    </location>
</feature>
<dbReference type="EMBL" id="BPFZ01000005">
    <property type="protein sequence ID" value="GIU66842.1"/>
    <property type="molecule type" value="Genomic_DNA"/>
</dbReference>
<evidence type="ECO:0008006" key="4">
    <source>
        <dbReference type="Google" id="ProtNLM"/>
    </source>
</evidence>
<keyword evidence="3" id="KW-1185">Reference proteome</keyword>
<reference evidence="2" key="2">
    <citation type="journal article" date="2023" name="ISME Commun">
        <title>Characterization of a bloom-associated alphaproteobacterial lineage, 'Candidatus Phycosocius': insights into freshwater algal-bacterial interactions.</title>
        <authorList>
            <person name="Tanabe Y."/>
            <person name="Yamaguchi H."/>
            <person name="Yoshida M."/>
            <person name="Kai A."/>
            <person name="Okazaki Y."/>
        </authorList>
    </citation>
    <scope>NUCLEOTIDE SEQUENCE</scope>
    <source>
        <strain evidence="2">BOTRYCO-1</strain>
    </source>
</reference>
<accession>A0ABQ4PUZ2</accession>
<protein>
    <recommendedName>
        <fullName evidence="4">DUF4345 domain-containing protein</fullName>
    </recommendedName>
</protein>
<evidence type="ECO:0000313" key="2">
    <source>
        <dbReference type="EMBL" id="GIU66842.1"/>
    </source>
</evidence>
<proteinExistence type="predicted"/>
<keyword evidence="1" id="KW-0812">Transmembrane</keyword>